<evidence type="ECO:0000313" key="2">
    <source>
        <dbReference type="Proteomes" id="UP000199021"/>
    </source>
</evidence>
<dbReference type="STRING" id="478744.SAMN05444359_112137"/>
<dbReference type="Gene3D" id="3.30.565.40">
    <property type="entry name" value="Fervidobacterium nodosum Rt17-B1 like"/>
    <property type="match status" value="1"/>
</dbReference>
<sequence>MNRFNVSVTTLIDIFDFLLLPPPLPHAWPKVRRKGGRADAYSLDAHRKAALRIGGKNVHYLIRLIKPAYLKTSDCMRFLFLLLLLFMFRCGSPPPQVPDATSVVVNDKKTPEATMPTEPEEEATTQEEVVEEEPLRIWDRAWPEMSDRRDRQLQAKTEGGMPLHRLFVTDTITLYSEEDFEANAIFVSLIDLAAGPNGRINDQINTQIIQCITEGAVKKGDAEKRLRAFAKQTTRAFQRELKADEDADVYSALHHAVTTTLKHNDASFLMLSLESYVYGGGANGGFYRDDLTFSTKTGKRIELKDVILRNRQADFLAALNASALAGGHENVDLPLPDNFLFTPEGISLHYPEYSAGLSNRWATDLVVSYVQLDGLLTVTGLALQRVQQEE</sequence>
<reference evidence="2" key="1">
    <citation type="submission" date="2016-10" db="EMBL/GenBank/DDBJ databases">
        <authorList>
            <person name="Varghese N."/>
            <person name="Submissions S."/>
        </authorList>
    </citation>
    <scope>NUCLEOTIDE SEQUENCE [LARGE SCALE GENOMIC DNA]</scope>
    <source>
        <strain evidence="2">DSM 24740</strain>
    </source>
</reference>
<name>A0A1H9HFC0_9BACT</name>
<evidence type="ECO:0000313" key="1">
    <source>
        <dbReference type="EMBL" id="SEQ60987.1"/>
    </source>
</evidence>
<gene>
    <name evidence="1" type="ORF">SAMN05444359_112137</name>
</gene>
<protein>
    <recommendedName>
        <fullName evidence="3">DUF3298 domain-containing protein</fullName>
    </recommendedName>
</protein>
<dbReference type="Proteomes" id="UP000199021">
    <property type="component" value="Unassembled WGS sequence"/>
</dbReference>
<dbReference type="InParanoid" id="A0A1H9HFC0"/>
<evidence type="ECO:0008006" key="3">
    <source>
        <dbReference type="Google" id="ProtNLM"/>
    </source>
</evidence>
<dbReference type="EMBL" id="FOFB01000012">
    <property type="protein sequence ID" value="SEQ60987.1"/>
    <property type="molecule type" value="Genomic_DNA"/>
</dbReference>
<organism evidence="1 2">
    <name type="scientific">Neolewinella agarilytica</name>
    <dbReference type="NCBI Taxonomy" id="478744"/>
    <lineage>
        <taxon>Bacteria</taxon>
        <taxon>Pseudomonadati</taxon>
        <taxon>Bacteroidota</taxon>
        <taxon>Saprospiria</taxon>
        <taxon>Saprospirales</taxon>
        <taxon>Lewinellaceae</taxon>
        <taxon>Neolewinella</taxon>
    </lineage>
</organism>
<dbReference type="AlphaFoldDB" id="A0A1H9HFC0"/>
<accession>A0A1H9HFC0</accession>
<proteinExistence type="predicted"/>
<keyword evidence="2" id="KW-1185">Reference proteome</keyword>